<dbReference type="PANTHER" id="PTHR34182:SF1">
    <property type="entry name" value="PROTEIN-EXPORT MEMBRANE PROTEIN SECG"/>
    <property type="match status" value="1"/>
</dbReference>
<comment type="subcellular location">
    <subcellularLocation>
        <location evidence="1 12">Cell membrane</location>
        <topology evidence="1 12">Multi-pass membrane protein</topology>
    </subcellularLocation>
</comment>
<evidence type="ECO:0000256" key="13">
    <source>
        <dbReference type="SAM" id="MobiDB-lite"/>
    </source>
</evidence>
<comment type="similarity">
    <text evidence="2 12">Belongs to the SecG family.</text>
</comment>
<dbReference type="NCBIfam" id="TIGR00810">
    <property type="entry name" value="secG"/>
    <property type="match status" value="1"/>
</dbReference>
<protein>
    <recommendedName>
        <fullName evidence="3 12">Protein-export membrane protein SecG</fullName>
    </recommendedName>
</protein>
<evidence type="ECO:0000256" key="6">
    <source>
        <dbReference type="ARBA" id="ARBA00022692"/>
    </source>
</evidence>
<keyword evidence="5 12" id="KW-1003">Cell membrane</keyword>
<reference evidence="15" key="1">
    <citation type="journal article" date="2019" name="Int. J. Syst. Evol. Microbiol.">
        <title>The Global Catalogue of Microorganisms (GCM) 10K type strain sequencing project: providing services to taxonomists for standard genome sequencing and annotation.</title>
        <authorList>
            <consortium name="The Broad Institute Genomics Platform"/>
            <consortium name="The Broad Institute Genome Sequencing Center for Infectious Disease"/>
            <person name="Wu L."/>
            <person name="Ma J."/>
        </authorList>
    </citation>
    <scope>NUCLEOTIDE SEQUENCE [LARGE SCALE GENOMIC DNA]</scope>
    <source>
        <strain evidence="15">CGMCC 1.15419</strain>
    </source>
</reference>
<evidence type="ECO:0000256" key="7">
    <source>
        <dbReference type="ARBA" id="ARBA00022927"/>
    </source>
</evidence>
<dbReference type="InterPro" id="IPR004692">
    <property type="entry name" value="SecG"/>
</dbReference>
<feature type="compositionally biased region" description="Low complexity" evidence="13">
    <location>
        <begin position="121"/>
        <end position="138"/>
    </location>
</feature>
<evidence type="ECO:0000256" key="8">
    <source>
        <dbReference type="ARBA" id="ARBA00022989"/>
    </source>
</evidence>
<evidence type="ECO:0000313" key="15">
    <source>
        <dbReference type="Proteomes" id="UP000640509"/>
    </source>
</evidence>
<keyword evidence="4 12" id="KW-0813">Transport</keyword>
<feature type="region of interest" description="Disordered" evidence="13">
    <location>
        <begin position="91"/>
        <end position="184"/>
    </location>
</feature>
<evidence type="ECO:0000256" key="1">
    <source>
        <dbReference type="ARBA" id="ARBA00004651"/>
    </source>
</evidence>
<proteinExistence type="inferred from homology"/>
<evidence type="ECO:0000256" key="9">
    <source>
        <dbReference type="ARBA" id="ARBA00023010"/>
    </source>
</evidence>
<evidence type="ECO:0000256" key="10">
    <source>
        <dbReference type="ARBA" id="ARBA00023136"/>
    </source>
</evidence>
<feature type="compositionally biased region" description="Pro residues" evidence="13">
    <location>
        <begin position="139"/>
        <end position="152"/>
    </location>
</feature>
<name>A0ABQ1VCA7_9RHOB</name>
<keyword evidence="15" id="KW-1185">Reference proteome</keyword>
<keyword evidence="9 12" id="KW-0811">Translocation</keyword>
<organism evidence="14 15">
    <name type="scientific">Paracoccus acridae</name>
    <dbReference type="NCBI Taxonomy" id="1795310"/>
    <lineage>
        <taxon>Bacteria</taxon>
        <taxon>Pseudomonadati</taxon>
        <taxon>Pseudomonadota</taxon>
        <taxon>Alphaproteobacteria</taxon>
        <taxon>Rhodobacterales</taxon>
        <taxon>Paracoccaceae</taxon>
        <taxon>Paracoccus</taxon>
    </lineage>
</organism>
<dbReference type="Proteomes" id="UP000640509">
    <property type="component" value="Unassembled WGS sequence"/>
</dbReference>
<evidence type="ECO:0000256" key="11">
    <source>
        <dbReference type="ARBA" id="ARBA00025182"/>
    </source>
</evidence>
<evidence type="ECO:0000256" key="4">
    <source>
        <dbReference type="ARBA" id="ARBA00022448"/>
    </source>
</evidence>
<comment type="caution">
    <text evidence="12">Lacks conserved residue(s) required for the propagation of feature annotation.</text>
</comment>
<evidence type="ECO:0000313" key="14">
    <source>
        <dbReference type="EMBL" id="GGF53823.1"/>
    </source>
</evidence>
<keyword evidence="10 12" id="KW-0472">Membrane</keyword>
<feature type="transmembrane region" description="Helical" evidence="12">
    <location>
        <begin position="51"/>
        <end position="72"/>
    </location>
</feature>
<dbReference type="PRINTS" id="PR01651">
    <property type="entry name" value="SECGEXPORT"/>
</dbReference>
<evidence type="ECO:0000256" key="5">
    <source>
        <dbReference type="ARBA" id="ARBA00022475"/>
    </source>
</evidence>
<dbReference type="EMBL" id="BMIV01000001">
    <property type="protein sequence ID" value="GGF53823.1"/>
    <property type="molecule type" value="Genomic_DNA"/>
</dbReference>
<dbReference type="Pfam" id="PF03840">
    <property type="entry name" value="SecG"/>
    <property type="match status" value="1"/>
</dbReference>
<sequence length="184" mass="18038">MENVVLTIHLILAVLLTGVVLLQRSEGGGLGMGGGGGGVMTGRQAANALTRLTWFFGIALFVTSIALTIIAARQVSNSSIMDQLGVPASRQESTLPAAPAYVPPPSSTTGGDPLTPPAPDAPAADTAAPEAAAPAVEPVAPPAAEPATPAPAEPAATQPAEPQAATPAQPEAPAPVAPAQAPAN</sequence>
<comment type="caution">
    <text evidence="14">The sequence shown here is derived from an EMBL/GenBank/DDBJ whole genome shotgun (WGS) entry which is preliminary data.</text>
</comment>
<accession>A0ABQ1VCA7</accession>
<evidence type="ECO:0000256" key="12">
    <source>
        <dbReference type="RuleBase" id="RU365087"/>
    </source>
</evidence>
<keyword evidence="8 12" id="KW-1133">Transmembrane helix</keyword>
<keyword evidence="6 12" id="KW-0812">Transmembrane</keyword>
<keyword evidence="7 12" id="KW-0653">Protein transport</keyword>
<gene>
    <name evidence="14" type="ORF">GCM10011402_02240</name>
</gene>
<evidence type="ECO:0000256" key="2">
    <source>
        <dbReference type="ARBA" id="ARBA00008445"/>
    </source>
</evidence>
<dbReference type="PANTHER" id="PTHR34182">
    <property type="entry name" value="PROTEIN-EXPORT MEMBRANE PROTEIN SECG"/>
    <property type="match status" value="1"/>
</dbReference>
<dbReference type="RefSeq" id="WP_188713675.1">
    <property type="nucleotide sequence ID" value="NZ_BMIV01000001.1"/>
</dbReference>
<feature type="compositionally biased region" description="Low complexity" evidence="13">
    <location>
        <begin position="153"/>
        <end position="169"/>
    </location>
</feature>
<evidence type="ECO:0000256" key="3">
    <source>
        <dbReference type="ARBA" id="ARBA00017876"/>
    </source>
</evidence>
<comment type="function">
    <text evidence="11 12">Involved in protein export. Participates in an early event of protein translocation.</text>
</comment>